<evidence type="ECO:0000256" key="2">
    <source>
        <dbReference type="RuleBase" id="RU000461"/>
    </source>
</evidence>
<dbReference type="EMBL" id="BAAARA010000015">
    <property type="protein sequence ID" value="GAA2356416.1"/>
    <property type="molecule type" value="Genomic_DNA"/>
</dbReference>
<dbReference type="InterPro" id="IPR017972">
    <property type="entry name" value="Cyt_P450_CS"/>
</dbReference>
<keyword evidence="2" id="KW-0503">Monooxygenase</keyword>
<dbReference type="PRINTS" id="PR00385">
    <property type="entry name" value="P450"/>
</dbReference>
<protein>
    <submittedName>
        <fullName evidence="4">Cytochrome P450</fullName>
    </submittedName>
</protein>
<reference evidence="5" key="1">
    <citation type="journal article" date="2019" name="Int. J. Syst. Evol. Microbiol.">
        <title>The Global Catalogue of Microorganisms (GCM) 10K type strain sequencing project: providing services to taxonomists for standard genome sequencing and annotation.</title>
        <authorList>
            <consortium name="The Broad Institute Genomics Platform"/>
            <consortium name="The Broad Institute Genome Sequencing Center for Infectious Disease"/>
            <person name="Wu L."/>
            <person name="Ma J."/>
        </authorList>
    </citation>
    <scope>NUCLEOTIDE SEQUENCE [LARGE SCALE GENOMIC DNA]</scope>
    <source>
        <strain evidence="5">JCM 16221</strain>
    </source>
</reference>
<gene>
    <name evidence="4" type="ORF">GCM10009854_38220</name>
</gene>
<keyword evidence="2" id="KW-0408">Iron</keyword>
<name>A0ABP5TM23_9PSEU</name>
<dbReference type="RefSeq" id="WP_344134496.1">
    <property type="nucleotide sequence ID" value="NZ_BAAARA010000015.1"/>
</dbReference>
<keyword evidence="2" id="KW-0479">Metal-binding</keyword>
<accession>A0ABP5TM23</accession>
<dbReference type="InterPro" id="IPR002397">
    <property type="entry name" value="Cyt_P450_B"/>
</dbReference>
<dbReference type="InterPro" id="IPR036396">
    <property type="entry name" value="Cyt_P450_sf"/>
</dbReference>
<dbReference type="InterPro" id="IPR001128">
    <property type="entry name" value="Cyt_P450"/>
</dbReference>
<keyword evidence="5" id="KW-1185">Reference proteome</keyword>
<proteinExistence type="inferred from homology"/>
<keyword evidence="2" id="KW-0349">Heme</keyword>
<evidence type="ECO:0000313" key="4">
    <source>
        <dbReference type="EMBL" id="GAA2356416.1"/>
    </source>
</evidence>
<dbReference type="PRINTS" id="PR00359">
    <property type="entry name" value="BP450"/>
</dbReference>
<evidence type="ECO:0000313" key="5">
    <source>
        <dbReference type="Proteomes" id="UP001501218"/>
    </source>
</evidence>
<dbReference type="PROSITE" id="PS00086">
    <property type="entry name" value="CYTOCHROME_P450"/>
    <property type="match status" value="1"/>
</dbReference>
<dbReference type="Proteomes" id="UP001501218">
    <property type="component" value="Unassembled WGS sequence"/>
</dbReference>
<dbReference type="Pfam" id="PF00067">
    <property type="entry name" value="p450"/>
    <property type="match status" value="1"/>
</dbReference>
<dbReference type="SUPFAM" id="SSF48264">
    <property type="entry name" value="Cytochrome P450"/>
    <property type="match status" value="1"/>
</dbReference>
<dbReference type="CDD" id="cd20625">
    <property type="entry name" value="CYP164-like"/>
    <property type="match status" value="1"/>
</dbReference>
<organism evidence="4 5">
    <name type="scientific">Saccharopolyspora halophila</name>
    <dbReference type="NCBI Taxonomy" id="405551"/>
    <lineage>
        <taxon>Bacteria</taxon>
        <taxon>Bacillati</taxon>
        <taxon>Actinomycetota</taxon>
        <taxon>Actinomycetes</taxon>
        <taxon>Pseudonocardiales</taxon>
        <taxon>Pseudonocardiaceae</taxon>
        <taxon>Saccharopolyspora</taxon>
    </lineage>
</organism>
<feature type="compositionally biased region" description="Low complexity" evidence="3">
    <location>
        <begin position="405"/>
        <end position="415"/>
    </location>
</feature>
<evidence type="ECO:0000256" key="1">
    <source>
        <dbReference type="ARBA" id="ARBA00010617"/>
    </source>
</evidence>
<dbReference type="PANTHER" id="PTHR46696">
    <property type="entry name" value="P450, PUTATIVE (EUROFUNG)-RELATED"/>
    <property type="match status" value="1"/>
</dbReference>
<evidence type="ECO:0000256" key="3">
    <source>
        <dbReference type="SAM" id="MobiDB-lite"/>
    </source>
</evidence>
<comment type="similarity">
    <text evidence="1 2">Belongs to the cytochrome P450 family.</text>
</comment>
<dbReference type="PANTHER" id="PTHR46696:SF1">
    <property type="entry name" value="CYTOCHROME P450 YJIB-RELATED"/>
    <property type="match status" value="1"/>
</dbReference>
<dbReference type="Gene3D" id="1.10.630.10">
    <property type="entry name" value="Cytochrome P450"/>
    <property type="match status" value="1"/>
</dbReference>
<comment type="caution">
    <text evidence="4">The sequence shown here is derived from an EMBL/GenBank/DDBJ whole genome shotgun (WGS) entry which is preliminary data.</text>
</comment>
<feature type="region of interest" description="Disordered" evidence="3">
    <location>
        <begin position="404"/>
        <end position="427"/>
    </location>
</feature>
<keyword evidence="2" id="KW-0560">Oxidoreductase</keyword>
<sequence>MSTRTVREAPSARAGLGLRLRLTGQKAMTRLVAAAGDPFARLLCSPWRDDPYPHHAALRAKGPVVRTKFGAYASTTHAMCDEVLRDRRFGVRNSDGEYADPTLAAVDLQLSLLEQDPPDHSRLRRLAAPAFRPRRMAEFGSRIDQIAEELLTEVAGRDEFDVVRDFAAPLPIRVICELMGLPPLDAQRLAQHGRVLSGALDGVQSGRQLHRMRQSYAAVDALFVDLIEQRRKSPGDDLVSDLLSAVDEDRLTGQELVQLCTLLLVAGFETTVNLIANGTRALLNHPEQWALLRADPSLAGAVVEETLRWDPPVQVTVRVAHEPVTLAGQDLPTDTPVVVLLASAGRDPAQHPHPDDFDLTRSAEPDHLAFSSGIHYCLGAPLARLEAESAFRALVTHLPNLTFHPTRTPTPRPTTVIHGLDTLPTTT</sequence>